<organism evidence="1 2">
    <name type="scientific">Pseudomonas phage ZC03</name>
    <dbReference type="NCBI Taxonomy" id="1622115"/>
    <lineage>
        <taxon>Viruses</taxon>
        <taxon>Duplodnaviria</taxon>
        <taxon>Heunggongvirae</taxon>
        <taxon>Uroviricota</taxon>
        <taxon>Caudoviricetes</taxon>
        <taxon>Schitoviridae</taxon>
        <taxon>Zicotriavirus</taxon>
        <taxon>Zicotriavirus ZC03</taxon>
    </lineage>
</organism>
<evidence type="ECO:0000313" key="1">
    <source>
        <dbReference type="EMBL" id="AMD43389.1"/>
    </source>
</evidence>
<name>A0A1L2C904_9CAUD</name>
<proteinExistence type="predicted"/>
<keyword evidence="2" id="KW-1185">Reference proteome</keyword>
<reference evidence="1 2" key="1">
    <citation type="journal article" date="2017" name="BMC Genomics">
        <title>Three novel Pseudomonas phages isolated from composting provide insights into the evolution and diversity of tailed phages.</title>
        <authorList>
            <person name="Amgarten D."/>
            <person name="Martins L.F."/>
            <person name="Lombardi K.C."/>
            <person name="Antunes L.P."/>
            <person name="de Souza A.P.S."/>
            <person name="Nicastro G.G."/>
            <person name="Kitajima E.W."/>
            <person name="Quaggio R.B."/>
            <person name="Upton C."/>
            <person name="Setubal J.C."/>
            <person name="da Silva A.M."/>
        </authorList>
    </citation>
    <scope>NUCLEOTIDE SEQUENCE [LARGE SCALE GENOMIC DNA]</scope>
</reference>
<gene>
    <name evidence="1" type="ORF">ZC03_002</name>
</gene>
<dbReference type="Proteomes" id="UP000222072">
    <property type="component" value="Segment"/>
</dbReference>
<dbReference type="EMBL" id="KU356690">
    <property type="protein sequence ID" value="AMD43389.1"/>
    <property type="molecule type" value="Genomic_DNA"/>
</dbReference>
<accession>A0A1L2C904</accession>
<evidence type="ECO:0000313" key="2">
    <source>
        <dbReference type="Proteomes" id="UP000222072"/>
    </source>
</evidence>
<sequence>MSTPQFYCWDDDGSPARNLSGNMQNRLKQILVPCLVTGYGSKTGAGWTVGHEHPNGFSLINADGNVVNFVSNLPAQAPYPAMNSGVIHIYAAESLIDTSSAIIDGANLCSGTYRKGLSELSNYPRHDLSYANYSMIDNLSTLQWVLVADNKTFILNCSTAPSSSNSSVSYCFTLYAGKSLLDTEFMSNFVVLGGNISNYSSYGYPYAFCVGYSSPINPSTGLSERVEVGTQPYRSTYNNYSSAQTTKPLSRLNLQQPRLFYGNDFVGRLRGVVYDDVLRSVYGWEEHLKVLGFSGANFTDRGKLALIDGYNYAFARSISGNSILTDNPAFW</sequence>
<protein>
    <submittedName>
        <fullName evidence="1">Uncharacterized protein</fullName>
    </submittedName>
</protein>